<sequence>MKLTRLTRHALQRTVLQACGASIAGLAAAKAWHPPETAEIWAQKRRHALEPKTSEEKEREEKTLASLAASAGLTMQQLTATLKCTWNGLELLLAKAAAAAPDEQSHLVESAARNARAAKLLPEASGVEAAVASSRPSPETRRSYGEDVGGDAPLSWESSSSLSGRDLEAALDDLRKDGVVLLRGAVPLEALDQLRQQLKIGPAPRPVREVPTREILALLSSTTQPQEPSTGRRHFLLRGTALAEESLVPLLAPLMPLALRFFAEMRPDASPGCLLNTSFDGQVCPPRLFLSECQLLISDPGAVHQMWHRDNLKPGLTILLPVSEVTGELGPTELLPGTHHLLRGAAGLGSCFQSLAAAGGAVAPAPLSPGEALLFDARLLHRGLGNRSYSNCRVVVVMRLDMLDTTPPGATVFMTTVFRLTGKLLGMLTYVYSFLPSPGAVSASDKRQVMAWGDGGPSFDGFLDTAESPDLASLGLIADADANEDGLLSIEEYATMLTRADALHRGETAIEISVEAMEDAAAAAAMAASGKVLNATEKVEQARSMFGATYEAARADPVDIPTATGETGPDGQLIVTHKCAHHDDVGKVEDESKVEGPYAILKNHQDAAITLCTKGRYFEGVGCWEHCKFEYPIGTLSQCWKEDCPKGWSEANPPRQRKICILGEDFASGLQEHSGLDGSVLPGFLGGQGRGQELCEVRSVPLRLAEDGRDGFIDVQ</sequence>
<proteinExistence type="predicted"/>
<dbReference type="OrthoDB" id="347251at2759"/>
<name>A0A1Q9EK20_SYMMI</name>
<dbReference type="PROSITE" id="PS00018">
    <property type="entry name" value="EF_HAND_1"/>
    <property type="match status" value="1"/>
</dbReference>
<accession>A0A1Q9EK20</accession>
<dbReference type="PANTHER" id="PTHR37563:SF2">
    <property type="entry name" value="PHYTANOYL-COA DIOXYGENASE FAMILY PROTEIN (AFU_ORTHOLOGUE AFUA_2G03330)"/>
    <property type="match status" value="1"/>
</dbReference>
<feature type="compositionally biased region" description="Low complexity" evidence="1">
    <location>
        <begin position="125"/>
        <end position="134"/>
    </location>
</feature>
<dbReference type="InterPro" id="IPR051961">
    <property type="entry name" value="Fungal_Metabolite_Diox"/>
</dbReference>
<comment type="caution">
    <text evidence="2">The sequence shown here is derived from an EMBL/GenBank/DDBJ whole genome shotgun (WGS) entry which is preliminary data.</text>
</comment>
<dbReference type="SUPFAM" id="SSF51197">
    <property type="entry name" value="Clavaminate synthase-like"/>
    <property type="match status" value="1"/>
</dbReference>
<evidence type="ECO:0000256" key="1">
    <source>
        <dbReference type="SAM" id="MobiDB-lite"/>
    </source>
</evidence>
<evidence type="ECO:0008006" key="4">
    <source>
        <dbReference type="Google" id="ProtNLM"/>
    </source>
</evidence>
<protein>
    <recommendedName>
        <fullName evidence="4">EF-hand domain-containing protein</fullName>
    </recommendedName>
</protein>
<reference evidence="2 3" key="1">
    <citation type="submission" date="2016-02" db="EMBL/GenBank/DDBJ databases">
        <title>Genome analysis of coral dinoflagellate symbionts highlights evolutionary adaptations to a symbiotic lifestyle.</title>
        <authorList>
            <person name="Aranda M."/>
            <person name="Li Y."/>
            <person name="Liew Y.J."/>
            <person name="Baumgarten S."/>
            <person name="Simakov O."/>
            <person name="Wilson M."/>
            <person name="Piel J."/>
            <person name="Ashoor H."/>
            <person name="Bougouffa S."/>
            <person name="Bajic V.B."/>
            <person name="Ryu T."/>
            <person name="Ravasi T."/>
            <person name="Bayer T."/>
            <person name="Micklem G."/>
            <person name="Kim H."/>
            <person name="Bhak J."/>
            <person name="Lajeunesse T.C."/>
            <person name="Voolstra C.R."/>
        </authorList>
    </citation>
    <scope>NUCLEOTIDE SEQUENCE [LARGE SCALE GENOMIC DNA]</scope>
    <source>
        <strain evidence="2 3">CCMP2467</strain>
    </source>
</reference>
<evidence type="ECO:0000313" key="3">
    <source>
        <dbReference type="Proteomes" id="UP000186817"/>
    </source>
</evidence>
<feature type="region of interest" description="Disordered" evidence="1">
    <location>
        <begin position="125"/>
        <end position="160"/>
    </location>
</feature>
<dbReference type="EMBL" id="LSRX01000131">
    <property type="protein sequence ID" value="OLQ07796.1"/>
    <property type="molecule type" value="Genomic_DNA"/>
</dbReference>
<keyword evidence="3" id="KW-1185">Reference proteome</keyword>
<organism evidence="2 3">
    <name type="scientific">Symbiodinium microadriaticum</name>
    <name type="common">Dinoflagellate</name>
    <name type="synonym">Zooxanthella microadriatica</name>
    <dbReference type="NCBI Taxonomy" id="2951"/>
    <lineage>
        <taxon>Eukaryota</taxon>
        <taxon>Sar</taxon>
        <taxon>Alveolata</taxon>
        <taxon>Dinophyceae</taxon>
        <taxon>Suessiales</taxon>
        <taxon>Symbiodiniaceae</taxon>
        <taxon>Symbiodinium</taxon>
    </lineage>
</organism>
<dbReference type="Gene3D" id="2.60.120.620">
    <property type="entry name" value="q2cbj1_9rhob like domain"/>
    <property type="match status" value="1"/>
</dbReference>
<dbReference type="InterPro" id="IPR018247">
    <property type="entry name" value="EF_Hand_1_Ca_BS"/>
</dbReference>
<dbReference type="Pfam" id="PF05721">
    <property type="entry name" value="PhyH"/>
    <property type="match status" value="1"/>
</dbReference>
<dbReference type="AlphaFoldDB" id="A0A1Q9EK20"/>
<evidence type="ECO:0000313" key="2">
    <source>
        <dbReference type="EMBL" id="OLQ07796.1"/>
    </source>
</evidence>
<dbReference type="Proteomes" id="UP000186817">
    <property type="component" value="Unassembled WGS sequence"/>
</dbReference>
<dbReference type="PANTHER" id="PTHR37563">
    <property type="entry name" value="PHYTANOYL-COA DIOXYGENASE FAMILY PROTEIN (AFU_ORTHOLOGUE AFUA_2G03330)"/>
    <property type="match status" value="1"/>
</dbReference>
<gene>
    <name evidence="2" type="ORF">AK812_SmicGene8719</name>
</gene>
<dbReference type="InterPro" id="IPR008775">
    <property type="entry name" value="Phytyl_CoA_dOase-like"/>
</dbReference>